<organism evidence="2 3">
    <name type="scientific">Natrialba taiwanensis DSM 12281</name>
    <dbReference type="NCBI Taxonomy" id="1230458"/>
    <lineage>
        <taxon>Archaea</taxon>
        <taxon>Methanobacteriati</taxon>
        <taxon>Methanobacteriota</taxon>
        <taxon>Stenosarchaea group</taxon>
        <taxon>Halobacteria</taxon>
        <taxon>Halobacteriales</taxon>
        <taxon>Natrialbaceae</taxon>
        <taxon>Natrialba</taxon>
    </lineage>
</organism>
<feature type="region of interest" description="Disordered" evidence="1">
    <location>
        <begin position="152"/>
        <end position="171"/>
    </location>
</feature>
<feature type="compositionally biased region" description="Basic and acidic residues" evidence="1">
    <location>
        <begin position="157"/>
        <end position="171"/>
    </location>
</feature>
<evidence type="ECO:0000313" key="3">
    <source>
        <dbReference type="Proteomes" id="UP000011648"/>
    </source>
</evidence>
<keyword evidence="2" id="KW-0378">Hydrolase</keyword>
<dbReference type="InterPro" id="IPR058927">
    <property type="entry name" value="OB_2TM"/>
</dbReference>
<keyword evidence="2" id="KW-0347">Helicase</keyword>
<comment type="caution">
    <text evidence="2">The sequence shown here is derived from an EMBL/GenBank/DDBJ whole genome shotgun (WGS) entry which is preliminary data.</text>
</comment>
<keyword evidence="2" id="KW-0067">ATP-binding</keyword>
<proteinExistence type="predicted"/>
<name>L9ZYW2_9EURY</name>
<dbReference type="EMBL" id="AOIL01000042">
    <property type="protein sequence ID" value="ELY90787.1"/>
    <property type="molecule type" value="Genomic_DNA"/>
</dbReference>
<dbReference type="Proteomes" id="UP000011648">
    <property type="component" value="Unassembled WGS sequence"/>
</dbReference>
<dbReference type="AlphaFoldDB" id="L9ZYW2"/>
<keyword evidence="3" id="KW-1185">Reference proteome</keyword>
<accession>L9ZYW2</accession>
<keyword evidence="2" id="KW-0547">Nucleotide-binding</keyword>
<dbReference type="RefSeq" id="WP_006825992.1">
    <property type="nucleotide sequence ID" value="NZ_AOIL01000042.1"/>
</dbReference>
<gene>
    <name evidence="2" type="ORF">C484_11206</name>
</gene>
<dbReference type="PATRIC" id="fig|1230458.4.peg.2249"/>
<protein>
    <submittedName>
        <fullName evidence="2">OB-fold tRNA/helicase-type nucleic acid binding protein</fullName>
    </submittedName>
</protein>
<reference evidence="2 3" key="1">
    <citation type="journal article" date="2014" name="PLoS Genet.">
        <title>Phylogenetically driven sequencing of extremely halophilic archaea reveals strategies for static and dynamic osmo-response.</title>
        <authorList>
            <person name="Becker E.A."/>
            <person name="Seitzer P.M."/>
            <person name="Tritt A."/>
            <person name="Larsen D."/>
            <person name="Krusor M."/>
            <person name="Yao A.I."/>
            <person name="Wu D."/>
            <person name="Madern D."/>
            <person name="Eisen J.A."/>
            <person name="Darling A.E."/>
            <person name="Facciotti M.T."/>
        </authorList>
    </citation>
    <scope>NUCLEOTIDE SEQUENCE [LARGE SCALE GENOMIC DNA]</scope>
    <source>
        <strain evidence="2 3">DSM 12281</strain>
    </source>
</reference>
<evidence type="ECO:0000256" key="1">
    <source>
        <dbReference type="SAM" id="MobiDB-lite"/>
    </source>
</evidence>
<evidence type="ECO:0000313" key="2">
    <source>
        <dbReference type="EMBL" id="ELY90787.1"/>
    </source>
</evidence>
<sequence>MRPAVRVVVGTLLLTTLAGLCVHYGATYDERWPHPTGDQLQDDPGQFTDQQVLLFGEVQTAAEDTIVIHVHDDADDIAAELEVTNVDKSVEPGGMVQVYGVLDSDQTMTAEKTVVVNRSDGASTYKYVVSLAGALLAISYFCKHWQPLPQKLGFEPRTGRTERDTEGPNDG</sequence>
<dbReference type="GO" id="GO:0004386">
    <property type="term" value="F:helicase activity"/>
    <property type="evidence" value="ECO:0007669"/>
    <property type="project" value="UniProtKB-KW"/>
</dbReference>
<dbReference type="OrthoDB" id="268419at2157"/>
<dbReference type="Pfam" id="PF26045">
    <property type="entry name" value="OB_2TM_halo"/>
    <property type="match status" value="1"/>
</dbReference>
<dbReference type="STRING" id="1230458.C484_11206"/>